<dbReference type="RefSeq" id="WP_244903315.1">
    <property type="nucleotide sequence ID" value="NZ_FXAZ01000001.1"/>
</dbReference>
<organism evidence="2 3">
    <name type="scientific">Paenibacillus aquistagni</name>
    <dbReference type="NCBI Taxonomy" id="1852522"/>
    <lineage>
        <taxon>Bacteria</taxon>
        <taxon>Bacillati</taxon>
        <taxon>Bacillota</taxon>
        <taxon>Bacilli</taxon>
        <taxon>Bacillales</taxon>
        <taxon>Paenibacillaceae</taxon>
        <taxon>Paenibacillus</taxon>
    </lineage>
</organism>
<dbReference type="AlphaFoldDB" id="A0A1X7JKU2"/>
<reference evidence="2 3" key="1">
    <citation type="submission" date="2017-04" db="EMBL/GenBank/DDBJ databases">
        <authorList>
            <person name="Afonso C.L."/>
            <person name="Miller P.J."/>
            <person name="Scott M.A."/>
            <person name="Spackman E."/>
            <person name="Goraichik I."/>
            <person name="Dimitrov K.M."/>
            <person name="Suarez D.L."/>
            <person name="Swayne D.E."/>
        </authorList>
    </citation>
    <scope>NUCLEOTIDE SEQUENCE [LARGE SCALE GENOMIC DNA]</scope>
    <source>
        <strain evidence="2 3">11</strain>
    </source>
</reference>
<evidence type="ECO:0000313" key="2">
    <source>
        <dbReference type="EMBL" id="SMG27944.1"/>
    </source>
</evidence>
<evidence type="ECO:0000313" key="3">
    <source>
        <dbReference type="Proteomes" id="UP000193834"/>
    </source>
</evidence>
<name>A0A1X7JKU2_9BACL</name>
<feature type="coiled-coil region" evidence="1">
    <location>
        <begin position="122"/>
        <end position="149"/>
    </location>
</feature>
<protein>
    <submittedName>
        <fullName evidence="2">Stage III sporulation protein AB</fullName>
    </submittedName>
</protein>
<dbReference type="PIRSF" id="PIRSF021435">
    <property type="entry name" value="SpoIIIAB"/>
    <property type="match status" value="1"/>
</dbReference>
<dbReference type="InterPro" id="IPR014198">
    <property type="entry name" value="Spore_III_AB"/>
</dbReference>
<dbReference type="Proteomes" id="UP000193834">
    <property type="component" value="Unassembled WGS sequence"/>
</dbReference>
<sequence>MFKIMGAAMIIAAATAIGWVQSSSYASRVRQIRQMIHALERLETSIMYGYTPLDEAFRDLSHQAAAPLKQVFGYASDLMQSRAGVTTAKDAWEKALHVYKGRLSMKDQDLRILYELGASLGVSDREDQRNHLRHAVKRLEQEESAARDDYLQFGRMSKSLGVLSGIMLVILMY</sequence>
<proteinExistence type="predicted"/>
<dbReference type="Pfam" id="PF09548">
    <property type="entry name" value="Spore_III_AB"/>
    <property type="match status" value="1"/>
</dbReference>
<keyword evidence="3" id="KW-1185">Reference proteome</keyword>
<accession>A0A1X7JKU2</accession>
<dbReference type="EMBL" id="FXAZ01000001">
    <property type="protein sequence ID" value="SMG27944.1"/>
    <property type="molecule type" value="Genomic_DNA"/>
</dbReference>
<dbReference type="STRING" id="1852522.SAMN06295960_1659"/>
<gene>
    <name evidence="2" type="ORF">SAMN06295960_1659</name>
</gene>
<keyword evidence="1" id="KW-0175">Coiled coil</keyword>
<dbReference type="NCBIfam" id="TIGR02833">
    <property type="entry name" value="spore_III_AB"/>
    <property type="match status" value="1"/>
</dbReference>
<evidence type="ECO:0000256" key="1">
    <source>
        <dbReference type="SAM" id="Coils"/>
    </source>
</evidence>